<dbReference type="SUPFAM" id="SSF50044">
    <property type="entry name" value="SH3-domain"/>
    <property type="match status" value="1"/>
</dbReference>
<evidence type="ECO:0000256" key="2">
    <source>
        <dbReference type="PROSITE-ProRule" id="PRU00192"/>
    </source>
</evidence>
<evidence type="ECO:0000259" key="4">
    <source>
        <dbReference type="PROSITE" id="PS50002"/>
    </source>
</evidence>
<gene>
    <name evidence="5" type="ORF">EUX98_g4621</name>
</gene>
<dbReference type="Pfam" id="PF00018">
    <property type="entry name" value="SH3_1"/>
    <property type="match status" value="1"/>
</dbReference>
<keyword evidence="6" id="KW-1185">Reference proteome</keyword>
<feature type="compositionally biased region" description="Acidic residues" evidence="3">
    <location>
        <begin position="100"/>
        <end position="116"/>
    </location>
</feature>
<evidence type="ECO:0000256" key="1">
    <source>
        <dbReference type="ARBA" id="ARBA00022443"/>
    </source>
</evidence>
<dbReference type="OrthoDB" id="19092at2759"/>
<accession>A0A4S4MVZ7</accession>
<evidence type="ECO:0000313" key="5">
    <source>
        <dbReference type="EMBL" id="THH29568.1"/>
    </source>
</evidence>
<proteinExistence type="predicted"/>
<feature type="domain" description="SH3" evidence="4">
    <location>
        <begin position="120"/>
        <end position="181"/>
    </location>
</feature>
<dbReference type="PROSITE" id="PS50002">
    <property type="entry name" value="SH3"/>
    <property type="match status" value="1"/>
</dbReference>
<feature type="region of interest" description="Disordered" evidence="3">
    <location>
        <begin position="61"/>
        <end position="122"/>
    </location>
</feature>
<dbReference type="SMART" id="SM00326">
    <property type="entry name" value="SH3"/>
    <property type="match status" value="1"/>
</dbReference>
<dbReference type="EMBL" id="SGPM01000118">
    <property type="protein sequence ID" value="THH29568.1"/>
    <property type="molecule type" value="Genomic_DNA"/>
</dbReference>
<sequence length="185" mass="20066">MDERHEGRGPDAPRPNRPRNRASTLSASSASATLEEGVDDEELGRGGWGSFRWNTLSNHFSWGSKAEDQGESLGVSHTDLARNFDASSPAEGVMERPYDEDGEDDPEDDEYEDGEDGGPLVPGQYRALYAFEPEGAAEMALEEGQVIKIVARGGGVGWAVAEKEDGEHALVPEGYLELIQADEEE</sequence>
<dbReference type="Proteomes" id="UP000308730">
    <property type="component" value="Unassembled WGS sequence"/>
</dbReference>
<feature type="compositionally biased region" description="Low complexity" evidence="3">
    <location>
        <begin position="21"/>
        <end position="34"/>
    </location>
</feature>
<feature type="region of interest" description="Disordered" evidence="3">
    <location>
        <begin position="1"/>
        <end position="49"/>
    </location>
</feature>
<evidence type="ECO:0000256" key="3">
    <source>
        <dbReference type="SAM" id="MobiDB-lite"/>
    </source>
</evidence>
<dbReference type="Gene3D" id="2.30.30.40">
    <property type="entry name" value="SH3 Domains"/>
    <property type="match status" value="1"/>
</dbReference>
<comment type="caution">
    <text evidence="5">The sequence shown here is derived from an EMBL/GenBank/DDBJ whole genome shotgun (WGS) entry which is preliminary data.</text>
</comment>
<protein>
    <recommendedName>
        <fullName evidence="4">SH3 domain-containing protein</fullName>
    </recommendedName>
</protein>
<organism evidence="5 6">
    <name type="scientific">Antrodiella citrinella</name>
    <dbReference type="NCBI Taxonomy" id="2447956"/>
    <lineage>
        <taxon>Eukaryota</taxon>
        <taxon>Fungi</taxon>
        <taxon>Dikarya</taxon>
        <taxon>Basidiomycota</taxon>
        <taxon>Agaricomycotina</taxon>
        <taxon>Agaricomycetes</taxon>
        <taxon>Polyporales</taxon>
        <taxon>Steccherinaceae</taxon>
        <taxon>Antrodiella</taxon>
    </lineage>
</organism>
<name>A0A4S4MVZ7_9APHY</name>
<dbReference type="AlphaFoldDB" id="A0A4S4MVZ7"/>
<reference evidence="5 6" key="1">
    <citation type="submission" date="2019-02" db="EMBL/GenBank/DDBJ databases">
        <title>Genome sequencing of the rare red list fungi Antrodiella citrinella (Flaviporus citrinellus).</title>
        <authorList>
            <person name="Buettner E."/>
            <person name="Kellner H."/>
        </authorList>
    </citation>
    <scope>NUCLEOTIDE SEQUENCE [LARGE SCALE GENOMIC DNA]</scope>
    <source>
        <strain evidence="5 6">DSM 108506</strain>
    </source>
</reference>
<keyword evidence="1 2" id="KW-0728">SH3 domain</keyword>
<dbReference type="InterPro" id="IPR001452">
    <property type="entry name" value="SH3_domain"/>
</dbReference>
<feature type="compositionally biased region" description="Basic and acidic residues" evidence="3">
    <location>
        <begin position="1"/>
        <end position="11"/>
    </location>
</feature>
<dbReference type="InterPro" id="IPR036028">
    <property type="entry name" value="SH3-like_dom_sf"/>
</dbReference>
<evidence type="ECO:0000313" key="6">
    <source>
        <dbReference type="Proteomes" id="UP000308730"/>
    </source>
</evidence>